<dbReference type="Proteomes" id="UP000070107">
    <property type="component" value="Unassembled WGS sequence"/>
</dbReference>
<gene>
    <name evidence="3" type="ORF">ATN84_16970</name>
</gene>
<feature type="signal peptide" evidence="1">
    <location>
        <begin position="1"/>
        <end position="21"/>
    </location>
</feature>
<reference evidence="3 4" key="1">
    <citation type="submission" date="2015-11" db="EMBL/GenBank/DDBJ databases">
        <title>Draft genome sequence of Paramesorhizobium deserti A-3-E, a strain highly resistant to diverse beta-lactam antibiotics.</title>
        <authorList>
            <person name="Lv R."/>
            <person name="Yang X."/>
            <person name="Fang N."/>
            <person name="Guo J."/>
            <person name="Luo X."/>
            <person name="Peng F."/>
            <person name="Yang R."/>
            <person name="Cui Y."/>
            <person name="Fang C."/>
            <person name="Song Y."/>
        </authorList>
    </citation>
    <scope>NUCLEOTIDE SEQUENCE [LARGE SCALE GENOMIC DNA]</scope>
    <source>
        <strain evidence="3 4">A-3-E</strain>
    </source>
</reference>
<keyword evidence="1" id="KW-0732">Signal</keyword>
<dbReference type="Pfam" id="PF13670">
    <property type="entry name" value="PepSY_2"/>
    <property type="match status" value="1"/>
</dbReference>
<feature type="domain" description="PepSY" evidence="2">
    <location>
        <begin position="4"/>
        <end position="88"/>
    </location>
</feature>
<dbReference type="STRING" id="1494590.ATN84_16970"/>
<evidence type="ECO:0000259" key="2">
    <source>
        <dbReference type="Pfam" id="PF13670"/>
    </source>
</evidence>
<keyword evidence="4" id="KW-1185">Reference proteome</keyword>
<dbReference type="OrthoDB" id="7365433at2"/>
<evidence type="ECO:0000256" key="1">
    <source>
        <dbReference type="SAM" id="SignalP"/>
    </source>
</evidence>
<dbReference type="InterPro" id="IPR025711">
    <property type="entry name" value="PepSY"/>
</dbReference>
<dbReference type="EMBL" id="LNTU01000037">
    <property type="protein sequence ID" value="KXF75678.1"/>
    <property type="molecule type" value="Genomic_DNA"/>
</dbReference>
<protein>
    <recommendedName>
        <fullName evidence="2">PepSY domain-containing protein</fullName>
    </recommendedName>
</protein>
<dbReference type="AlphaFoldDB" id="A0A135HR46"/>
<proteinExistence type="predicted"/>
<evidence type="ECO:0000313" key="4">
    <source>
        <dbReference type="Proteomes" id="UP000070107"/>
    </source>
</evidence>
<comment type="caution">
    <text evidence="3">The sequence shown here is derived from an EMBL/GenBank/DDBJ whole genome shotgun (WGS) entry which is preliminary data.</text>
</comment>
<sequence>MKKLILATLVLTAAATGLARAEEDHSCGNTPKDKWLSEDVIKEKAKAAGLEVRQVKVEKGCYEVYAKDSKGKRVEVLYNPANGEIVGNESD</sequence>
<feature type="chain" id="PRO_5007465238" description="PepSY domain-containing protein" evidence="1">
    <location>
        <begin position="22"/>
        <end position="91"/>
    </location>
</feature>
<organism evidence="3 4">
    <name type="scientific">Paramesorhizobium deserti</name>
    <dbReference type="NCBI Taxonomy" id="1494590"/>
    <lineage>
        <taxon>Bacteria</taxon>
        <taxon>Pseudomonadati</taxon>
        <taxon>Pseudomonadota</taxon>
        <taxon>Alphaproteobacteria</taxon>
        <taxon>Hyphomicrobiales</taxon>
        <taxon>Phyllobacteriaceae</taxon>
        <taxon>Paramesorhizobium</taxon>
    </lineage>
</organism>
<evidence type="ECO:0000313" key="3">
    <source>
        <dbReference type="EMBL" id="KXF75678.1"/>
    </source>
</evidence>
<name>A0A135HR46_9HYPH</name>
<dbReference type="RefSeq" id="WP_068883817.1">
    <property type="nucleotide sequence ID" value="NZ_LNTU01000037.1"/>
</dbReference>
<accession>A0A135HR46</accession>